<feature type="domain" description="Prepilin type IV endopeptidase peptidase" evidence="11">
    <location>
        <begin position="121"/>
        <end position="229"/>
    </location>
</feature>
<name>A0A7X3CS40_9BACL</name>
<comment type="subcellular location">
    <subcellularLocation>
        <location evidence="1">Cell inner membrane</location>
        <topology evidence="1">Multi-pass membrane protein</topology>
    </subcellularLocation>
    <subcellularLocation>
        <location evidence="9">Cell membrane</location>
        <topology evidence="9">Multi-pass membrane protein</topology>
    </subcellularLocation>
</comment>
<evidence type="ECO:0000256" key="7">
    <source>
        <dbReference type="ARBA" id="ARBA00023136"/>
    </source>
</evidence>
<evidence type="ECO:0000313" key="14">
    <source>
        <dbReference type="Proteomes" id="UP000450917"/>
    </source>
</evidence>
<reference evidence="13 14" key="1">
    <citation type="submission" date="2019-11" db="EMBL/GenBank/DDBJ databases">
        <title>Draft genome sequences of five Paenibacillus species of dairy origin.</title>
        <authorList>
            <person name="Olajide A.M."/>
            <person name="Chen S."/>
            <person name="Lapointe G."/>
        </authorList>
    </citation>
    <scope>NUCLEOTIDE SEQUENCE [LARGE SCALE GENOMIC DNA]</scope>
    <source>
        <strain evidence="13 14">2CS3</strain>
    </source>
</reference>
<organism evidence="13 14">
    <name type="scientific">Paenibacillus validus</name>
    <dbReference type="NCBI Taxonomy" id="44253"/>
    <lineage>
        <taxon>Bacteria</taxon>
        <taxon>Bacillati</taxon>
        <taxon>Bacillota</taxon>
        <taxon>Bacilli</taxon>
        <taxon>Bacillales</taxon>
        <taxon>Paenibacillaceae</taxon>
        <taxon>Paenibacillus</taxon>
    </lineage>
</organism>
<evidence type="ECO:0000256" key="9">
    <source>
        <dbReference type="RuleBase" id="RU003794"/>
    </source>
</evidence>
<dbReference type="EC" id="3.4.23.43" evidence="9"/>
<dbReference type="Proteomes" id="UP000450917">
    <property type="component" value="Unassembled WGS sequence"/>
</dbReference>
<keyword evidence="7 10" id="KW-0472">Membrane</keyword>
<dbReference type="Pfam" id="PF06750">
    <property type="entry name" value="A24_N_bact"/>
    <property type="match status" value="1"/>
</dbReference>
<dbReference type="Pfam" id="PF01478">
    <property type="entry name" value="Peptidase_A24"/>
    <property type="match status" value="1"/>
</dbReference>
<dbReference type="RefSeq" id="WP_054797389.1">
    <property type="nucleotide sequence ID" value="NZ_JARTHJ010000244.1"/>
</dbReference>
<comment type="function">
    <text evidence="9">Plays an essential role in type IV pili and type II pseudopili formation by proteolytically removing the leader sequence from substrate proteins and subsequently monomethylating the alpha-amino group of the newly exposed N-terminal phenylalanine.</text>
</comment>
<keyword evidence="9" id="KW-0378">Hydrolase</keyword>
<feature type="transmembrane region" description="Helical" evidence="10">
    <location>
        <begin position="20"/>
        <end position="42"/>
    </location>
</feature>
<evidence type="ECO:0000256" key="6">
    <source>
        <dbReference type="ARBA" id="ARBA00022989"/>
    </source>
</evidence>
<dbReference type="PANTHER" id="PTHR30487">
    <property type="entry name" value="TYPE 4 PREPILIN-LIKE PROTEINS LEADER PEPTIDE-PROCESSING ENZYME"/>
    <property type="match status" value="1"/>
</dbReference>
<evidence type="ECO:0000259" key="11">
    <source>
        <dbReference type="Pfam" id="PF01478"/>
    </source>
</evidence>
<dbReference type="EC" id="2.1.1.-" evidence="9"/>
<evidence type="ECO:0000259" key="12">
    <source>
        <dbReference type="Pfam" id="PF06750"/>
    </source>
</evidence>
<dbReference type="GO" id="GO:0005886">
    <property type="term" value="C:plasma membrane"/>
    <property type="evidence" value="ECO:0007669"/>
    <property type="project" value="UniProtKB-SubCell"/>
</dbReference>
<feature type="transmembrane region" description="Helical" evidence="10">
    <location>
        <begin position="201"/>
        <end position="232"/>
    </location>
</feature>
<dbReference type="InterPro" id="IPR014032">
    <property type="entry name" value="Peptidase_A24A_bac"/>
</dbReference>
<evidence type="ECO:0000313" key="13">
    <source>
        <dbReference type="EMBL" id="MUG69594.1"/>
    </source>
</evidence>
<evidence type="ECO:0000256" key="3">
    <source>
        <dbReference type="ARBA" id="ARBA00022475"/>
    </source>
</evidence>
<dbReference type="InterPro" id="IPR000045">
    <property type="entry name" value="Prepilin_IV_endopep_pep"/>
</dbReference>
<dbReference type="GO" id="GO:0032259">
    <property type="term" value="P:methylation"/>
    <property type="evidence" value="ECO:0007669"/>
    <property type="project" value="UniProtKB-KW"/>
</dbReference>
<feature type="transmembrane region" description="Helical" evidence="10">
    <location>
        <begin position="168"/>
        <end position="189"/>
    </location>
</feature>
<dbReference type="InterPro" id="IPR010627">
    <property type="entry name" value="Prepilin_pept_A24_N"/>
</dbReference>
<evidence type="ECO:0000256" key="8">
    <source>
        <dbReference type="RuleBase" id="RU003793"/>
    </source>
</evidence>
<dbReference type="Gene3D" id="1.20.120.1220">
    <property type="match status" value="1"/>
</dbReference>
<evidence type="ECO:0000256" key="1">
    <source>
        <dbReference type="ARBA" id="ARBA00004429"/>
    </source>
</evidence>
<feature type="transmembrane region" description="Helical" evidence="10">
    <location>
        <begin position="92"/>
        <end position="111"/>
    </location>
</feature>
<keyword evidence="9" id="KW-0511">Multifunctional enzyme</keyword>
<dbReference type="PANTHER" id="PTHR30487:SF0">
    <property type="entry name" value="PREPILIN LEADER PEPTIDASE_N-METHYLTRANSFERASE-RELATED"/>
    <property type="match status" value="1"/>
</dbReference>
<keyword evidence="4" id="KW-0997">Cell inner membrane</keyword>
<keyword evidence="6 10" id="KW-1133">Transmembrane helix</keyword>
<accession>A0A7X3CS40</accession>
<evidence type="ECO:0000256" key="4">
    <source>
        <dbReference type="ARBA" id="ARBA00022519"/>
    </source>
</evidence>
<dbReference type="InterPro" id="IPR050882">
    <property type="entry name" value="Prepilin_peptidase/N-MTase"/>
</dbReference>
<keyword evidence="9" id="KW-0489">Methyltransferase</keyword>
<comment type="caution">
    <text evidence="13">The sequence shown here is derived from an EMBL/GenBank/DDBJ whole genome shotgun (WGS) entry which is preliminary data.</text>
</comment>
<feature type="transmembrane region" description="Helical" evidence="10">
    <location>
        <begin position="144"/>
        <end position="162"/>
    </location>
</feature>
<feature type="transmembrane region" description="Helical" evidence="10">
    <location>
        <begin position="244"/>
        <end position="261"/>
    </location>
</feature>
<dbReference type="GO" id="GO:0008168">
    <property type="term" value="F:methyltransferase activity"/>
    <property type="evidence" value="ECO:0007669"/>
    <property type="project" value="UniProtKB-KW"/>
</dbReference>
<keyword evidence="5 9" id="KW-0812">Transmembrane</keyword>
<evidence type="ECO:0000256" key="5">
    <source>
        <dbReference type="ARBA" id="ARBA00022692"/>
    </source>
</evidence>
<sequence length="275" mass="29777">MSLLNDTLALYKALFQAHPLLLPLVSGILGLFIGSFLNVIALRIPKKESFVYPPSHCVHCHHRLGALDLIPVFSYVLLGGKCRYCKAPISRIYPFGEFVTAIFFAITSGVIGLKPELLVGLFLVAILSAITLTDVKYMLIPDKIMIFAVAVGLILRLFIHGLPLWNYGVAALVGGGLLYGIAWASEFFMKKEGMGGGDIKLFAFLGLMLGIKLTLLTIFAASLFGLIGGLILLKSSGQTRDAHIPFGPFIALGAICCYLWGDACIRAYIDLLIAI</sequence>
<dbReference type="AlphaFoldDB" id="A0A7X3CS40"/>
<evidence type="ECO:0000256" key="2">
    <source>
        <dbReference type="ARBA" id="ARBA00005801"/>
    </source>
</evidence>
<dbReference type="EMBL" id="WNZX01000002">
    <property type="protein sequence ID" value="MUG69594.1"/>
    <property type="molecule type" value="Genomic_DNA"/>
</dbReference>
<keyword evidence="14" id="KW-1185">Reference proteome</keyword>
<keyword evidence="9" id="KW-0808">Transferase</keyword>
<evidence type="ECO:0000256" key="10">
    <source>
        <dbReference type="SAM" id="Phobius"/>
    </source>
</evidence>
<feature type="transmembrane region" description="Helical" evidence="10">
    <location>
        <begin position="117"/>
        <end position="137"/>
    </location>
</feature>
<comment type="catalytic activity">
    <reaction evidence="9">
        <text>Typically cleaves a -Gly-|-Phe- bond to release an N-terminal, basic peptide of 5-8 residues from type IV prepilin, and then N-methylates the new N-terminal amino group, the methyl donor being S-adenosyl-L-methionine.</text>
        <dbReference type="EC" id="3.4.23.43"/>
    </reaction>
</comment>
<protein>
    <recommendedName>
        <fullName evidence="9">Prepilin leader peptidase/N-methyltransferase</fullName>
        <ecNumber evidence="9">2.1.1.-</ecNumber>
        <ecNumber evidence="9">3.4.23.43</ecNumber>
    </recommendedName>
</protein>
<proteinExistence type="inferred from homology"/>
<dbReference type="GO" id="GO:0004190">
    <property type="term" value="F:aspartic-type endopeptidase activity"/>
    <property type="evidence" value="ECO:0007669"/>
    <property type="project" value="UniProtKB-EC"/>
</dbReference>
<keyword evidence="3" id="KW-1003">Cell membrane</keyword>
<comment type="similarity">
    <text evidence="2 8">Belongs to the peptidase A24 family.</text>
</comment>
<dbReference type="PRINTS" id="PR00864">
    <property type="entry name" value="PREPILNPTASE"/>
</dbReference>
<feature type="domain" description="Prepilin peptidase A24 N-terminal" evidence="12">
    <location>
        <begin position="28"/>
        <end position="107"/>
    </location>
</feature>
<gene>
    <name evidence="13" type="ORF">GNP93_02770</name>
</gene>
<dbReference type="GO" id="GO:0006465">
    <property type="term" value="P:signal peptide processing"/>
    <property type="evidence" value="ECO:0007669"/>
    <property type="project" value="TreeGrafter"/>
</dbReference>
<keyword evidence="9" id="KW-0645">Protease</keyword>